<dbReference type="AlphaFoldDB" id="A0A2T0SLD5"/>
<reference evidence="1 2" key="1">
    <citation type="submission" date="2018-03" db="EMBL/GenBank/DDBJ databases">
        <title>Genomic Encyclopedia of Archaeal and Bacterial Type Strains, Phase II (KMG-II): from individual species to whole genera.</title>
        <authorList>
            <person name="Goeker M."/>
        </authorList>
    </citation>
    <scope>NUCLEOTIDE SEQUENCE [LARGE SCALE GENOMIC DNA]</scope>
    <source>
        <strain evidence="1 2">DSM 28354</strain>
    </source>
</reference>
<organism evidence="1 2">
    <name type="scientific">Spirosoma oryzae</name>
    <dbReference type="NCBI Taxonomy" id="1469603"/>
    <lineage>
        <taxon>Bacteria</taxon>
        <taxon>Pseudomonadati</taxon>
        <taxon>Bacteroidota</taxon>
        <taxon>Cytophagia</taxon>
        <taxon>Cytophagales</taxon>
        <taxon>Cytophagaceae</taxon>
        <taxon>Spirosoma</taxon>
    </lineage>
</organism>
<proteinExistence type="predicted"/>
<evidence type="ECO:0000313" key="1">
    <source>
        <dbReference type="EMBL" id="PRY34222.1"/>
    </source>
</evidence>
<sequence>MNTTPFVLANSQPVLATDNERGLLQLLLNMASPRAARYVGHAIRSDSTYRVVVHIGSGFRTLSIPVPVLSLIAEGILVEQDRACVLAQLL</sequence>
<comment type="caution">
    <text evidence="1">The sequence shown here is derived from an EMBL/GenBank/DDBJ whole genome shotgun (WGS) entry which is preliminary data.</text>
</comment>
<dbReference type="EMBL" id="PVTE01000018">
    <property type="protein sequence ID" value="PRY34222.1"/>
    <property type="molecule type" value="Genomic_DNA"/>
</dbReference>
<accession>A0A2T0SLD5</accession>
<name>A0A2T0SLD5_9BACT</name>
<gene>
    <name evidence="1" type="ORF">CLV58_11894</name>
</gene>
<evidence type="ECO:0000313" key="2">
    <source>
        <dbReference type="Proteomes" id="UP000238375"/>
    </source>
</evidence>
<protein>
    <submittedName>
        <fullName evidence="1">Uncharacterized protein</fullName>
    </submittedName>
</protein>
<keyword evidence="2" id="KW-1185">Reference proteome</keyword>
<dbReference type="Proteomes" id="UP000238375">
    <property type="component" value="Unassembled WGS sequence"/>
</dbReference>